<proteinExistence type="predicted"/>
<accession>E0YNP0</accession>
<organism evidence="1">
    <name type="scientific">Rhodotorula babjevae</name>
    <dbReference type="NCBI Taxonomy" id="86837"/>
    <lineage>
        <taxon>Eukaryota</taxon>
        <taxon>Fungi</taxon>
        <taxon>Dikarya</taxon>
        <taxon>Basidiomycota</taxon>
        <taxon>Pucciniomycotina</taxon>
        <taxon>Microbotryomycetes</taxon>
        <taxon>Sporidiobolales</taxon>
        <taxon>Sporidiobolaceae</taxon>
        <taxon>Rhodotorula</taxon>
    </lineage>
</organism>
<evidence type="ECO:0000313" key="1">
    <source>
        <dbReference type="EMBL" id="ADM24758.1"/>
    </source>
</evidence>
<sequence>MAAAAHARIAASATALLSHPAVQRLAPPRPLLDVAPPQPPRFIASAQVQGLRIALQGLGCTSEAVCTLEATYKAGCRQLDLSCGASWSAGLADLGESFTVGEEAELRQWQLALASAVKRRYEEAAADMRDRIL</sequence>
<reference evidence="1" key="1">
    <citation type="journal article" date="2010" name="PLoS Genet.">
        <title>A deviation from the bipolar-tetrapolar mating paradigm in an early diverged basidiomycete.</title>
        <authorList>
            <person name="Coelho M.A."/>
            <person name="Sampaio J.P."/>
            <person name="Goncalves P."/>
        </authorList>
    </citation>
    <scope>NUCLEOTIDE SEQUENCE</scope>
    <source>
        <strain evidence="1">A 122</strain>
    </source>
</reference>
<protein>
    <submittedName>
        <fullName evidence="1">Homeodomain transcription factor HD2</fullName>
    </submittedName>
</protein>
<dbReference type="AlphaFoldDB" id="E0YNP0"/>
<gene>
    <name evidence="1" type="primary">HD2</name>
</gene>
<name>E0YNP0_9BASI</name>
<dbReference type="GO" id="GO:0003677">
    <property type="term" value="F:DNA binding"/>
    <property type="evidence" value="ECO:0007669"/>
    <property type="project" value="UniProtKB-KW"/>
</dbReference>
<keyword evidence="1" id="KW-0371">Homeobox</keyword>
<dbReference type="EMBL" id="HM143851">
    <property type="protein sequence ID" value="ADM24758.1"/>
    <property type="molecule type" value="Genomic_DNA"/>
</dbReference>
<feature type="non-terminal residue" evidence="1">
    <location>
        <position position="133"/>
    </location>
</feature>